<evidence type="ECO:0000313" key="4">
    <source>
        <dbReference type="Proteomes" id="UP001201980"/>
    </source>
</evidence>
<dbReference type="Proteomes" id="UP001201980">
    <property type="component" value="Unassembled WGS sequence"/>
</dbReference>
<gene>
    <name evidence="3" type="ORF">MKZ38_010035</name>
</gene>
<keyword evidence="2" id="KW-1133">Transmembrane helix</keyword>
<comment type="caution">
    <text evidence="3">The sequence shown here is derived from an EMBL/GenBank/DDBJ whole genome shotgun (WGS) entry which is preliminary data.</text>
</comment>
<feature type="region of interest" description="Disordered" evidence="1">
    <location>
        <begin position="171"/>
        <end position="211"/>
    </location>
</feature>
<dbReference type="AlphaFoldDB" id="A0AAD5WUE8"/>
<evidence type="ECO:0000256" key="1">
    <source>
        <dbReference type="SAM" id="MobiDB-lite"/>
    </source>
</evidence>
<accession>A0AAD5WUE8</accession>
<keyword evidence="2" id="KW-0472">Membrane</keyword>
<keyword evidence="2" id="KW-0812">Transmembrane</keyword>
<evidence type="ECO:0000256" key="2">
    <source>
        <dbReference type="SAM" id="Phobius"/>
    </source>
</evidence>
<feature type="compositionally biased region" description="Gly residues" evidence="1">
    <location>
        <begin position="46"/>
        <end position="55"/>
    </location>
</feature>
<name>A0AAD5WUE8_9PEZI</name>
<feature type="transmembrane region" description="Helical" evidence="2">
    <location>
        <begin position="65"/>
        <end position="85"/>
    </location>
</feature>
<keyword evidence="4" id="KW-1185">Reference proteome</keyword>
<proteinExistence type="predicted"/>
<feature type="compositionally biased region" description="Gly residues" evidence="1">
    <location>
        <begin position="24"/>
        <end position="37"/>
    </location>
</feature>
<evidence type="ECO:0000313" key="3">
    <source>
        <dbReference type="EMBL" id="KAJ2903370.1"/>
    </source>
</evidence>
<reference evidence="3" key="1">
    <citation type="submission" date="2022-07" db="EMBL/GenBank/DDBJ databases">
        <title>Draft genome sequence of Zalerion maritima ATCC 34329, a (micro)plastics degrading marine fungus.</title>
        <authorList>
            <person name="Paco A."/>
            <person name="Goncalves M.F.M."/>
            <person name="Rocha-Santos T.A.P."/>
            <person name="Alves A."/>
        </authorList>
    </citation>
    <scope>NUCLEOTIDE SEQUENCE</scope>
    <source>
        <strain evidence="3">ATCC 34329</strain>
    </source>
</reference>
<protein>
    <submittedName>
        <fullName evidence="3">Uncharacterized protein</fullName>
    </submittedName>
</protein>
<dbReference type="EMBL" id="JAKWBI020000083">
    <property type="protein sequence ID" value="KAJ2903370.1"/>
    <property type="molecule type" value="Genomic_DNA"/>
</dbReference>
<feature type="region of interest" description="Disordered" evidence="1">
    <location>
        <begin position="23"/>
        <end position="55"/>
    </location>
</feature>
<sequence length="232" mass="24295">MGAIAVDLVEDAVYSYLDTRDPKGGGGGGGRGGGGGSKSKSKGSKIHGGGGGGGGGGEPLETWEIIVVVVVVIWVIYLLCLWIYFQSKEKSHADPSNPGTGTSGFRPFGKALMFALFITPSIWAFKKISHHFQKDKGDYAEVGEDRSRLICSNDDSEPTYYAGAGAAEQKTSPLPYEPMGSPQPPPMAPSPMTSRNPSPAPPYRSGGAASSYYALPPAPPPAAAHYYDPVSR</sequence>
<organism evidence="3 4">
    <name type="scientific">Zalerion maritima</name>
    <dbReference type="NCBI Taxonomy" id="339359"/>
    <lineage>
        <taxon>Eukaryota</taxon>
        <taxon>Fungi</taxon>
        <taxon>Dikarya</taxon>
        <taxon>Ascomycota</taxon>
        <taxon>Pezizomycotina</taxon>
        <taxon>Sordariomycetes</taxon>
        <taxon>Lulworthiomycetidae</taxon>
        <taxon>Lulworthiales</taxon>
        <taxon>Lulworthiaceae</taxon>
        <taxon>Zalerion</taxon>
    </lineage>
</organism>